<dbReference type="InParanoid" id="A5DUI9"/>
<protein>
    <recommendedName>
        <fullName evidence="6">Transcriptional regulatory protein</fullName>
    </recommendedName>
</protein>
<proteinExistence type="inferred from homology"/>
<organism evidence="4 5">
    <name type="scientific">Lodderomyces elongisporus (strain ATCC 11503 / CBS 2605 / JCM 1781 / NBRC 1676 / NRRL YB-4239)</name>
    <name type="common">Yeast</name>
    <name type="synonym">Saccharomyces elongisporus</name>
    <dbReference type="NCBI Taxonomy" id="379508"/>
    <lineage>
        <taxon>Eukaryota</taxon>
        <taxon>Fungi</taxon>
        <taxon>Dikarya</taxon>
        <taxon>Ascomycota</taxon>
        <taxon>Saccharomycotina</taxon>
        <taxon>Pichiomycetes</taxon>
        <taxon>Debaryomycetaceae</taxon>
        <taxon>Candida/Lodderomyces clade</taxon>
        <taxon>Lodderomyces</taxon>
    </lineage>
</organism>
<dbReference type="Pfam" id="PF20772">
    <property type="entry name" value="TACO1_YebC_N"/>
    <property type="match status" value="1"/>
</dbReference>
<dbReference type="KEGG" id="lel:PVL30_000991"/>
<dbReference type="HOGENOM" id="CLU_062974_1_0_1"/>
<dbReference type="FunCoup" id="A5DUI9">
    <property type="interactions" value="306"/>
</dbReference>
<dbReference type="Proteomes" id="UP000001996">
    <property type="component" value="Unassembled WGS sequence"/>
</dbReference>
<sequence>MFPMFGQITKVGVFRLNYRLPLASYQGLRFAGHSKWSNIRHDKAKNDAKKSKEATLISDKIASCVRTGGVDGNANLESLIERAKKLNVSKTVIQGAIKRGSGNIDNSLANSEVSYEFMGPHGIAMIVSAVTDNKARTVMRVKSALQYFSASMSPCNYMFEKKGEILFKPKDMQNVEEFDHVMDMVIELGAEDIEEFDFEDEVKPDVVHKIYRLICDPMDIHQISNELGAKGYKIHDSSIRSLANPDVEVEFPEADSKGFLKAIDALDQTPEVTDYFTNIKDEHETRIKESLN</sequence>
<dbReference type="OrthoDB" id="2017544at2759"/>
<gene>
    <name evidence="4" type="ORF">LELG_01025</name>
</gene>
<keyword evidence="5" id="KW-1185">Reference proteome</keyword>
<dbReference type="OMA" id="FGPGGCM"/>
<dbReference type="EMBL" id="CH981524">
    <property type="protein sequence ID" value="EDK42847.1"/>
    <property type="molecule type" value="Genomic_DNA"/>
</dbReference>
<reference evidence="4 5" key="1">
    <citation type="journal article" date="2009" name="Nature">
        <title>Evolution of pathogenicity and sexual reproduction in eight Candida genomes.</title>
        <authorList>
            <person name="Butler G."/>
            <person name="Rasmussen M.D."/>
            <person name="Lin M.F."/>
            <person name="Santos M.A."/>
            <person name="Sakthikumar S."/>
            <person name="Munro C.A."/>
            <person name="Rheinbay E."/>
            <person name="Grabherr M."/>
            <person name="Forche A."/>
            <person name="Reedy J.L."/>
            <person name="Agrafioti I."/>
            <person name="Arnaud M.B."/>
            <person name="Bates S."/>
            <person name="Brown A.J."/>
            <person name="Brunke S."/>
            <person name="Costanzo M.C."/>
            <person name="Fitzpatrick D.A."/>
            <person name="de Groot P.W."/>
            <person name="Harris D."/>
            <person name="Hoyer L.L."/>
            <person name="Hube B."/>
            <person name="Klis F.M."/>
            <person name="Kodira C."/>
            <person name="Lennard N."/>
            <person name="Logue M.E."/>
            <person name="Martin R."/>
            <person name="Neiman A.M."/>
            <person name="Nikolaou E."/>
            <person name="Quail M.A."/>
            <person name="Quinn J."/>
            <person name="Santos M.C."/>
            <person name="Schmitzberger F.F."/>
            <person name="Sherlock G."/>
            <person name="Shah P."/>
            <person name="Silverstein K.A."/>
            <person name="Skrzypek M.S."/>
            <person name="Soll D."/>
            <person name="Staggs R."/>
            <person name="Stansfield I."/>
            <person name="Stumpf M.P."/>
            <person name="Sudbery P.E."/>
            <person name="Srikantha T."/>
            <person name="Zeng Q."/>
            <person name="Berman J."/>
            <person name="Berriman M."/>
            <person name="Heitman J."/>
            <person name="Gow N.A."/>
            <person name="Lorenz M.C."/>
            <person name="Birren B.W."/>
            <person name="Kellis M."/>
            <person name="Cuomo C.A."/>
        </authorList>
    </citation>
    <scope>NUCLEOTIDE SEQUENCE [LARGE SCALE GENOMIC DNA]</scope>
    <source>
        <strain evidence="5">ATCC 11503 / BCRC 21390 / CBS 2605 / JCM 1781 / NBRC 1676 / NRRL YB-4239</strain>
    </source>
</reference>
<dbReference type="GO" id="GO:0099617">
    <property type="term" value="C:matrix side of mitochondrial inner membrane"/>
    <property type="evidence" value="ECO:0007669"/>
    <property type="project" value="EnsemblFungi"/>
</dbReference>
<feature type="domain" description="TACO1/YebC-like N-terminal" evidence="3">
    <location>
        <begin position="34"/>
        <end position="103"/>
    </location>
</feature>
<evidence type="ECO:0000259" key="2">
    <source>
        <dbReference type="Pfam" id="PF01709"/>
    </source>
</evidence>
<dbReference type="InterPro" id="IPR029072">
    <property type="entry name" value="YebC-like"/>
</dbReference>
<name>A5DUI9_LODEL</name>
<dbReference type="PANTHER" id="PTHR12532">
    <property type="entry name" value="TRANSLATIONAL ACTIVATOR OF CYTOCHROME C OXIDASE 1"/>
    <property type="match status" value="1"/>
</dbReference>
<evidence type="ECO:0000313" key="5">
    <source>
        <dbReference type="Proteomes" id="UP000001996"/>
    </source>
</evidence>
<comment type="similarity">
    <text evidence="1">Belongs to the TACO1 family.</text>
</comment>
<evidence type="ECO:0000256" key="1">
    <source>
        <dbReference type="ARBA" id="ARBA00008724"/>
    </source>
</evidence>
<dbReference type="Gene3D" id="1.10.10.200">
    <property type="match status" value="1"/>
</dbReference>
<dbReference type="eggNOG" id="KOG2972">
    <property type="taxonomic scope" value="Eukaryota"/>
</dbReference>
<dbReference type="InterPro" id="IPR017856">
    <property type="entry name" value="Integrase-like_N"/>
</dbReference>
<dbReference type="GO" id="GO:0032543">
    <property type="term" value="P:mitochondrial translation"/>
    <property type="evidence" value="ECO:0007669"/>
    <property type="project" value="EnsemblFungi"/>
</dbReference>
<dbReference type="InterPro" id="IPR026564">
    <property type="entry name" value="Transcrip_reg_TACO1-like_dom3"/>
</dbReference>
<dbReference type="InterPro" id="IPR048300">
    <property type="entry name" value="TACO1_YebC-like_2nd/3rd_dom"/>
</dbReference>
<dbReference type="Pfam" id="PF01709">
    <property type="entry name" value="Transcrip_reg"/>
    <property type="match status" value="1"/>
</dbReference>
<feature type="domain" description="TACO1/YebC-like second and third" evidence="2">
    <location>
        <begin position="112"/>
        <end position="279"/>
    </location>
</feature>
<dbReference type="AlphaFoldDB" id="A5DUI9"/>
<evidence type="ECO:0008006" key="6">
    <source>
        <dbReference type="Google" id="ProtNLM"/>
    </source>
</evidence>
<evidence type="ECO:0000313" key="4">
    <source>
        <dbReference type="EMBL" id="EDK42847.1"/>
    </source>
</evidence>
<dbReference type="InterPro" id="IPR002876">
    <property type="entry name" value="Transcrip_reg_TACO1-like"/>
</dbReference>
<accession>A5DUI9</accession>
<evidence type="ECO:0000259" key="3">
    <source>
        <dbReference type="Pfam" id="PF20772"/>
    </source>
</evidence>
<dbReference type="InterPro" id="IPR049083">
    <property type="entry name" value="TACO1_YebC_N"/>
</dbReference>
<dbReference type="VEuPathDB" id="FungiDB:LELG_01025"/>
<dbReference type="Gene3D" id="3.30.70.980">
    <property type="match status" value="2"/>
</dbReference>
<dbReference type="GeneID" id="5235047"/>
<dbReference type="PANTHER" id="PTHR12532:SF0">
    <property type="entry name" value="TRANSLATIONAL ACTIVATOR OF CYTOCHROME C OXIDASE 1"/>
    <property type="match status" value="1"/>
</dbReference>
<dbReference type="STRING" id="379508.A5DUI9"/>
<dbReference type="SUPFAM" id="SSF75625">
    <property type="entry name" value="YebC-like"/>
    <property type="match status" value="1"/>
</dbReference>